<comment type="caution">
    <text evidence="5">The sequence shown here is derived from an EMBL/GenBank/DDBJ whole genome shotgun (WGS) entry which is preliminary data.</text>
</comment>
<dbReference type="AlphaFoldDB" id="A0A4Q0XL90"/>
<dbReference type="GO" id="GO:0005975">
    <property type="term" value="P:carbohydrate metabolic process"/>
    <property type="evidence" value="ECO:0007669"/>
    <property type="project" value="InterPro"/>
</dbReference>
<dbReference type="SUPFAM" id="SSF48208">
    <property type="entry name" value="Six-hairpin glycosidases"/>
    <property type="match status" value="1"/>
</dbReference>
<dbReference type="Pfam" id="PF19501">
    <property type="entry name" value="PcRGLX_1st"/>
    <property type="match status" value="1"/>
</dbReference>
<dbReference type="InterPro" id="IPR008928">
    <property type="entry name" value="6-hairpin_glycosidase_sf"/>
</dbReference>
<evidence type="ECO:0000259" key="4">
    <source>
        <dbReference type="Pfam" id="PF21346"/>
    </source>
</evidence>
<evidence type="ECO:0000256" key="1">
    <source>
        <dbReference type="SAM" id="SignalP"/>
    </source>
</evidence>
<evidence type="ECO:0000313" key="5">
    <source>
        <dbReference type="EMBL" id="RXJ52645.1"/>
    </source>
</evidence>
<feature type="chain" id="PRO_5020364008" evidence="1">
    <location>
        <begin position="20"/>
        <end position="872"/>
    </location>
</feature>
<evidence type="ECO:0000259" key="2">
    <source>
        <dbReference type="Pfam" id="PF19501"/>
    </source>
</evidence>
<dbReference type="Pfam" id="PF21345">
    <property type="entry name" value="PcRGLX_2nd"/>
    <property type="match status" value="1"/>
</dbReference>
<dbReference type="PANTHER" id="PTHR40081:SF1">
    <property type="entry name" value="TAT PATHWAY SIGNAL SEQUENCE DOMAIN PROTEIN"/>
    <property type="match status" value="1"/>
</dbReference>
<dbReference type="PANTHER" id="PTHR40081">
    <property type="entry name" value="CONCANAVALIN A-LIKE LECTIN/GLUCANASE"/>
    <property type="match status" value="1"/>
</dbReference>
<dbReference type="OrthoDB" id="262615at2"/>
<protein>
    <submittedName>
        <fullName evidence="5">Uncharacterized protein</fullName>
    </submittedName>
</protein>
<feature type="domain" description="PcRGLX/YetA-like N-terminal RIFT barrel" evidence="2">
    <location>
        <begin position="35"/>
        <end position="84"/>
    </location>
</feature>
<dbReference type="Proteomes" id="UP000289792">
    <property type="component" value="Unassembled WGS sequence"/>
</dbReference>
<dbReference type="InterPro" id="IPR048330">
    <property type="entry name" value="PcRGLX/YetA_2nd"/>
</dbReference>
<dbReference type="InterPro" id="IPR048329">
    <property type="entry name" value="PcRGLX_1st"/>
</dbReference>
<dbReference type="InterPro" id="IPR048331">
    <property type="entry name" value="PcRGLX/YetA_3rd"/>
</dbReference>
<evidence type="ECO:0000259" key="3">
    <source>
        <dbReference type="Pfam" id="PF21345"/>
    </source>
</evidence>
<evidence type="ECO:0000313" key="6">
    <source>
        <dbReference type="Proteomes" id="UP000289792"/>
    </source>
</evidence>
<dbReference type="Pfam" id="PF21346">
    <property type="entry name" value="PcRGLX_3rd"/>
    <property type="match status" value="1"/>
</dbReference>
<feature type="signal peptide" evidence="1">
    <location>
        <begin position="1"/>
        <end position="19"/>
    </location>
</feature>
<keyword evidence="6" id="KW-1185">Reference proteome</keyword>
<dbReference type="InterPro" id="IPR045793">
    <property type="entry name" value="PcRGLX/YetA-like"/>
</dbReference>
<reference evidence="5 6" key="1">
    <citation type="submission" date="2019-01" db="EMBL/GenBank/DDBJ databases">
        <title>Genome sequence of the Antarctic species Gelidibacter gilvus ACAM 158(T).</title>
        <authorList>
            <person name="Bowman J.P."/>
        </authorList>
    </citation>
    <scope>NUCLEOTIDE SEQUENCE [LARGE SCALE GENOMIC DNA]</scope>
    <source>
        <strain evidence="5 6">IC158</strain>
    </source>
</reference>
<accession>A0A4Q0XL90</accession>
<name>A0A4Q0XL90_9FLAO</name>
<organism evidence="5 6">
    <name type="scientific">Gelidibacter gilvus</name>
    <dbReference type="NCBI Taxonomy" id="59602"/>
    <lineage>
        <taxon>Bacteria</taxon>
        <taxon>Pseudomonadati</taxon>
        <taxon>Bacteroidota</taxon>
        <taxon>Flavobacteriia</taxon>
        <taxon>Flavobacteriales</taxon>
        <taxon>Flavobacteriaceae</taxon>
        <taxon>Gelidibacter</taxon>
    </lineage>
</organism>
<gene>
    <name evidence="5" type="ORF">ESZ48_02835</name>
</gene>
<sequence>MKNRILLLLALIITFNLSAAIQKQIPIKIENNKKGAPITLGIPFPKGELFSVDNVRMLNSKGKEILSQTTEVTTWEPADNSIKWIWVFFFADEASDYTLEYGEGIYPMEPENRIVSTNNMRPTGGISVNTGTLKFNINKKGHGFLDEVYIDKNGDKEYSNDELIASAPENYRGTFLDILDDSGIDLSKAIVNEVFREKGSGPLHTIFRIEGTYKYNQGDNNDSPFTIRIHAYAGKSYIKVMHTLTYTGVPDKHKIQEGEYANIATQNKNIISEASTDDIGWTQPNDQIAGCGLTFNYHLDKEVQFSTSTNTDRDLHTTQAYDAFNAPLANMKMGVLQIGPQQKKAMETSTSMEKEKGFSATIFKGESPLVNAERAKGWIDVSDRSKGISVGIKNFLQEYPKELEIDPTRNSVNAYIWPASIDPMSFERANTKIDSEMLANFAQGISKTTEFIYFFHTAEKIDVIENTMDYVLDPPIAHASPKWYTDSKVYGNMAPYSTKFPEFENALQYKFDWMAFNQEWESWYGMFNYGDMKTYYFNDQWHMWTNNEPTADFSLWTNFMRTGNPKYYHMAESMSKHTMDVDNIHWPKKRTYLGEVNESIDFWNYLDEPESTPYLGVGLRHASEHWNAILSAHVWIQGWIASYYITGDQRALEVAKMTGDTYIKRIWGDHDLRGRRLYLSVLNLMELYDATKLEKYKNELDDRVRILLDLQKEQGGNILLDRYGYSQTYVAQGLYKYYQLTGSEEVKKALIDHARYVKNVPPLNHKMESYLATIYPLILGYELSGNKAYFNEAQKRAEVLKVSKLPISITNKTTQKEFSDALLEISRLPEDSDRAAIWELNMGLRVFGWTHANNIPYLLYWLEKYDTKKVAK</sequence>
<proteinExistence type="predicted"/>
<dbReference type="EMBL" id="SDDZ01000001">
    <property type="protein sequence ID" value="RXJ52645.1"/>
    <property type="molecule type" value="Genomic_DNA"/>
</dbReference>
<feature type="domain" description="PcRGLX/YetA-like C-terminal alpha/alpha toroid" evidence="4">
    <location>
        <begin position="474"/>
        <end position="586"/>
    </location>
</feature>
<dbReference type="RefSeq" id="WP_129015779.1">
    <property type="nucleotide sequence ID" value="NZ_SDDZ01000001.1"/>
</dbReference>
<feature type="domain" description="PcRGLX/YetA-like central beta-sandwich" evidence="3">
    <location>
        <begin position="125"/>
        <end position="255"/>
    </location>
</feature>
<keyword evidence="1" id="KW-0732">Signal</keyword>